<dbReference type="InterPro" id="IPR015421">
    <property type="entry name" value="PyrdxlP-dep_Trfase_major"/>
</dbReference>
<dbReference type="CDD" id="cd00616">
    <property type="entry name" value="AHBA_syn"/>
    <property type="match status" value="1"/>
</dbReference>
<dbReference type="EC" id="2.6.1.-" evidence="5"/>
<feature type="modified residue" description="N6-(pyridoxal phosphate)lysine" evidence="3">
    <location>
        <position position="197"/>
    </location>
</feature>
<comment type="caution">
    <text evidence="5">The sequence shown here is derived from an EMBL/GenBank/DDBJ whole genome shotgun (WGS) entry which is preliminary data.</text>
</comment>
<dbReference type="OrthoDB" id="9766188at2"/>
<keyword evidence="3 4" id="KW-0663">Pyridoxal phosphate</keyword>
<evidence type="ECO:0000313" key="6">
    <source>
        <dbReference type="Proteomes" id="UP000238823"/>
    </source>
</evidence>
<keyword evidence="5" id="KW-0808">Transferase</keyword>
<dbReference type="Gene3D" id="3.40.640.10">
    <property type="entry name" value="Type I PLP-dependent aspartate aminotransferase-like (Major domain)"/>
    <property type="match status" value="1"/>
</dbReference>
<evidence type="ECO:0000256" key="3">
    <source>
        <dbReference type="PIRSR" id="PIRSR000390-2"/>
    </source>
</evidence>
<dbReference type="PANTHER" id="PTHR30244:SF34">
    <property type="entry name" value="DTDP-4-AMINO-4,6-DIDEOXYGALACTOSE TRANSAMINASE"/>
    <property type="match status" value="1"/>
</dbReference>
<evidence type="ECO:0000256" key="1">
    <source>
        <dbReference type="ARBA" id="ARBA00037999"/>
    </source>
</evidence>
<dbReference type="GO" id="GO:0000271">
    <property type="term" value="P:polysaccharide biosynthetic process"/>
    <property type="evidence" value="ECO:0007669"/>
    <property type="project" value="TreeGrafter"/>
</dbReference>
<organism evidence="5 6">
    <name type="scientific">Enhygromyxa salina</name>
    <dbReference type="NCBI Taxonomy" id="215803"/>
    <lineage>
        <taxon>Bacteria</taxon>
        <taxon>Pseudomonadati</taxon>
        <taxon>Myxococcota</taxon>
        <taxon>Polyangia</taxon>
        <taxon>Nannocystales</taxon>
        <taxon>Nannocystaceae</taxon>
        <taxon>Enhygromyxa</taxon>
    </lineage>
</organism>
<gene>
    <name evidence="5" type="primary">epsN</name>
    <name evidence="5" type="ORF">ENSA7_20940</name>
</gene>
<dbReference type="EMBL" id="PVNL01000044">
    <property type="protein sequence ID" value="PRQ08122.1"/>
    <property type="molecule type" value="Genomic_DNA"/>
</dbReference>
<evidence type="ECO:0000256" key="2">
    <source>
        <dbReference type="PIRSR" id="PIRSR000390-1"/>
    </source>
</evidence>
<keyword evidence="5" id="KW-0032">Aminotransferase</keyword>
<dbReference type="PANTHER" id="PTHR30244">
    <property type="entry name" value="TRANSAMINASE"/>
    <property type="match status" value="1"/>
</dbReference>
<dbReference type="SUPFAM" id="SSF53383">
    <property type="entry name" value="PLP-dependent transferases"/>
    <property type="match status" value="1"/>
</dbReference>
<dbReference type="GO" id="GO:0008483">
    <property type="term" value="F:transaminase activity"/>
    <property type="evidence" value="ECO:0007669"/>
    <property type="project" value="UniProtKB-KW"/>
</dbReference>
<sequence>MVSARRATPERIYLSPPDVGPAEREALLSAFDSGWIAPLGPQVEAFERALAKRVGRSDAAATNSGTAALHLALRLLGVGPGDEVWLSTLTFVASATPITWLGAEPVFMDSEARTWNLDPELFAHALDCGAAIGRLPKAVIVVDIYGQCADYDPIVAACQRHGVALIEDAAESLGASYHGRPAGSFGELALVSFNGNKIATCGGGGMLVGDDPQVIARARWLASQAREDTAHYQHELGGYNYRLSNVLAGIGVAQVGRLDELVDHRRANFNHYAAELASLPGISFMPEPPGYRSTRWLTAVLLDSEQFGAGPEQVRLALDREGIESRPLWKPLHMQPLFARSRCIGGQFTEQLFARGLCLPSGSTLRGEDRDRVIQIIRACHRAARPQVFMPTEACA</sequence>
<dbReference type="Pfam" id="PF01041">
    <property type="entry name" value="DegT_DnrJ_EryC1"/>
    <property type="match status" value="1"/>
</dbReference>
<comment type="similarity">
    <text evidence="1 4">Belongs to the DegT/DnrJ/EryC1 family.</text>
</comment>
<feature type="active site" description="Proton acceptor" evidence="2">
    <location>
        <position position="197"/>
    </location>
</feature>
<dbReference type="InterPro" id="IPR015422">
    <property type="entry name" value="PyrdxlP-dep_Trfase_small"/>
</dbReference>
<evidence type="ECO:0000256" key="4">
    <source>
        <dbReference type="RuleBase" id="RU004508"/>
    </source>
</evidence>
<dbReference type="InterPro" id="IPR000653">
    <property type="entry name" value="DegT/StrS_aminotransferase"/>
</dbReference>
<accession>A0A2S9YSV8</accession>
<protein>
    <submittedName>
        <fullName evidence="5">Putative pyridoxal phosphate-dependent aminotransferase EpsN</fullName>
        <ecNumber evidence="5">2.6.1.-</ecNumber>
    </submittedName>
</protein>
<dbReference type="InterPro" id="IPR015424">
    <property type="entry name" value="PyrdxlP-dep_Trfase"/>
</dbReference>
<evidence type="ECO:0000313" key="5">
    <source>
        <dbReference type="EMBL" id="PRQ08122.1"/>
    </source>
</evidence>
<dbReference type="AlphaFoldDB" id="A0A2S9YSV8"/>
<name>A0A2S9YSV8_9BACT</name>
<dbReference type="Proteomes" id="UP000238823">
    <property type="component" value="Unassembled WGS sequence"/>
</dbReference>
<dbReference type="GO" id="GO:0030170">
    <property type="term" value="F:pyridoxal phosphate binding"/>
    <property type="evidence" value="ECO:0007669"/>
    <property type="project" value="TreeGrafter"/>
</dbReference>
<proteinExistence type="inferred from homology"/>
<dbReference type="Gene3D" id="3.90.1150.10">
    <property type="entry name" value="Aspartate Aminotransferase, domain 1"/>
    <property type="match status" value="1"/>
</dbReference>
<reference evidence="5 6" key="1">
    <citation type="submission" date="2018-03" db="EMBL/GenBank/DDBJ databases">
        <title>Draft Genome Sequences of the Obligatory Marine Myxobacteria Enhygromyxa salina SWB007.</title>
        <authorList>
            <person name="Poehlein A."/>
            <person name="Moghaddam J.A."/>
            <person name="Harms H."/>
            <person name="Alanjari M."/>
            <person name="Koenig G.M."/>
            <person name="Daniel R."/>
            <person name="Schaeberle T.F."/>
        </authorList>
    </citation>
    <scope>NUCLEOTIDE SEQUENCE [LARGE SCALE GENOMIC DNA]</scope>
    <source>
        <strain evidence="5 6">SWB007</strain>
    </source>
</reference>
<dbReference type="PIRSF" id="PIRSF000390">
    <property type="entry name" value="PLP_StrS"/>
    <property type="match status" value="1"/>
</dbReference>